<feature type="region of interest" description="Disordered" evidence="1">
    <location>
        <begin position="191"/>
        <end position="227"/>
    </location>
</feature>
<feature type="compositionally biased region" description="Acidic residues" evidence="1">
    <location>
        <begin position="206"/>
        <end position="217"/>
    </location>
</feature>
<organism evidence="2 3">
    <name type="scientific">Coprinopsis marcescibilis</name>
    <name type="common">Agaric fungus</name>
    <name type="synonym">Psathyrella marcescibilis</name>
    <dbReference type="NCBI Taxonomy" id="230819"/>
    <lineage>
        <taxon>Eukaryota</taxon>
        <taxon>Fungi</taxon>
        <taxon>Dikarya</taxon>
        <taxon>Basidiomycota</taxon>
        <taxon>Agaricomycotina</taxon>
        <taxon>Agaricomycetes</taxon>
        <taxon>Agaricomycetidae</taxon>
        <taxon>Agaricales</taxon>
        <taxon>Agaricineae</taxon>
        <taxon>Psathyrellaceae</taxon>
        <taxon>Coprinopsis</taxon>
    </lineage>
</organism>
<sequence length="227" mass="25277">MDFDITEGRVVENRRLALLAKGGGTSVRPSEVKIDMWEWDQSPLTSNEEDNKNDDNDRVNIADQGGKESMKRGVGLIKKPPGEPGHLGSGGFNIAQVIGWPEAEFTKLQEFIATECKALFDTDKSLKFQNKAICAKIYEKAVQQYPVLRKFDQDWPVRSLMKMHLKNMSQRSCVQKMAAKIQKIVSTAMGTETSKGAASKWKVDEEGSVTEEGDSGEDPPAKKKVRI</sequence>
<keyword evidence="3" id="KW-1185">Reference proteome</keyword>
<dbReference type="Proteomes" id="UP000307440">
    <property type="component" value="Unassembled WGS sequence"/>
</dbReference>
<evidence type="ECO:0000256" key="1">
    <source>
        <dbReference type="SAM" id="MobiDB-lite"/>
    </source>
</evidence>
<name>A0A5C3KAU1_COPMA</name>
<accession>A0A5C3KAU1</accession>
<dbReference type="EMBL" id="ML210549">
    <property type="protein sequence ID" value="TFK17215.1"/>
    <property type="molecule type" value="Genomic_DNA"/>
</dbReference>
<evidence type="ECO:0000313" key="3">
    <source>
        <dbReference type="Proteomes" id="UP000307440"/>
    </source>
</evidence>
<reference evidence="2 3" key="1">
    <citation type="journal article" date="2019" name="Nat. Ecol. Evol.">
        <title>Megaphylogeny resolves global patterns of mushroom evolution.</title>
        <authorList>
            <person name="Varga T."/>
            <person name="Krizsan K."/>
            <person name="Foldi C."/>
            <person name="Dima B."/>
            <person name="Sanchez-Garcia M."/>
            <person name="Sanchez-Ramirez S."/>
            <person name="Szollosi G.J."/>
            <person name="Szarkandi J.G."/>
            <person name="Papp V."/>
            <person name="Albert L."/>
            <person name="Andreopoulos W."/>
            <person name="Angelini C."/>
            <person name="Antonin V."/>
            <person name="Barry K.W."/>
            <person name="Bougher N.L."/>
            <person name="Buchanan P."/>
            <person name="Buyck B."/>
            <person name="Bense V."/>
            <person name="Catcheside P."/>
            <person name="Chovatia M."/>
            <person name="Cooper J."/>
            <person name="Damon W."/>
            <person name="Desjardin D."/>
            <person name="Finy P."/>
            <person name="Geml J."/>
            <person name="Haridas S."/>
            <person name="Hughes K."/>
            <person name="Justo A."/>
            <person name="Karasinski D."/>
            <person name="Kautmanova I."/>
            <person name="Kiss B."/>
            <person name="Kocsube S."/>
            <person name="Kotiranta H."/>
            <person name="LaButti K.M."/>
            <person name="Lechner B.E."/>
            <person name="Liimatainen K."/>
            <person name="Lipzen A."/>
            <person name="Lukacs Z."/>
            <person name="Mihaltcheva S."/>
            <person name="Morgado L.N."/>
            <person name="Niskanen T."/>
            <person name="Noordeloos M.E."/>
            <person name="Ohm R.A."/>
            <person name="Ortiz-Santana B."/>
            <person name="Ovrebo C."/>
            <person name="Racz N."/>
            <person name="Riley R."/>
            <person name="Savchenko A."/>
            <person name="Shiryaev A."/>
            <person name="Soop K."/>
            <person name="Spirin V."/>
            <person name="Szebenyi C."/>
            <person name="Tomsovsky M."/>
            <person name="Tulloss R.E."/>
            <person name="Uehling J."/>
            <person name="Grigoriev I.V."/>
            <person name="Vagvolgyi C."/>
            <person name="Papp T."/>
            <person name="Martin F.M."/>
            <person name="Miettinen O."/>
            <person name="Hibbett D.S."/>
            <person name="Nagy L.G."/>
        </authorList>
    </citation>
    <scope>NUCLEOTIDE SEQUENCE [LARGE SCALE GENOMIC DNA]</scope>
    <source>
        <strain evidence="2 3">CBS 121175</strain>
    </source>
</reference>
<protein>
    <submittedName>
        <fullName evidence="2">Uncharacterized protein</fullName>
    </submittedName>
</protein>
<dbReference type="STRING" id="230819.A0A5C3KAU1"/>
<feature type="compositionally biased region" description="Basic and acidic residues" evidence="1">
    <location>
        <begin position="49"/>
        <end position="65"/>
    </location>
</feature>
<gene>
    <name evidence="2" type="ORF">FA15DRAFT_661610</name>
</gene>
<feature type="region of interest" description="Disordered" evidence="1">
    <location>
        <begin position="39"/>
        <end position="65"/>
    </location>
</feature>
<dbReference type="OrthoDB" id="2686745at2759"/>
<evidence type="ECO:0000313" key="2">
    <source>
        <dbReference type="EMBL" id="TFK17215.1"/>
    </source>
</evidence>
<dbReference type="AlphaFoldDB" id="A0A5C3KAU1"/>
<proteinExistence type="predicted"/>